<dbReference type="InterPro" id="IPR036396">
    <property type="entry name" value="Cyt_P450_sf"/>
</dbReference>
<evidence type="ECO:0000256" key="6">
    <source>
        <dbReference type="SAM" id="Phobius"/>
    </source>
</evidence>
<comment type="similarity">
    <text evidence="1">Belongs to the cytochrome P450 family.</text>
</comment>
<comment type="cofactor">
    <cofactor evidence="5">
        <name>heme</name>
        <dbReference type="ChEBI" id="CHEBI:30413"/>
    </cofactor>
</comment>
<dbReference type="InterPro" id="IPR002401">
    <property type="entry name" value="Cyt_P450_E_grp-I"/>
</dbReference>
<dbReference type="RefSeq" id="XP_008729278.1">
    <property type="nucleotide sequence ID" value="XM_008731056.1"/>
</dbReference>
<proteinExistence type="inferred from homology"/>
<sequence length="516" mass="59505">MPPFDSLQHQNVWVLCAVGAALLLVFELVSLKPRTKYRYPPGPKGIPVFGNLFQLPPAYPGAKLMEWGKQYGDLFSVQLGARRWVFLNSAETARELLDRRGRLYISRPEFPVTQDILSGGKRIVMMGHTERWRQLRKIMHQLLMASNSETYKPFQDVESRALVWQYLKRPDEFYRHGARFANSGMTRIVFGRRTSMQDENVRLLFSTIDDFLETQTSPSSSLVEQFPWLVRVMPRSLQWFRPKAERVFRKTFGVYTAFFDDLERRIKQGENPECFARGMADLATKYGFDKAQAYFAAGSIIEAGSDTTRNQINLMLAAAAKYPAWVANAQKQLDEVCGHASRLPSFDDWDHLPYIVAVVKESLRWRPNMTASGVPRALIEDDTYRDFVFEKGTIFVYSHFAISHNEKEFARNEVFLPERFLNEDLQELLKGHLGFGTAGRRVCPGWHVATRNMFIAFSRLLYCFNFQEVPEAPIDDWKIDPLAHDHPPFQIRITPRSEDHVRLIGTECALAGEELE</sequence>
<gene>
    <name evidence="7" type="ORF">G647_06737</name>
</gene>
<dbReference type="CDD" id="cd11065">
    <property type="entry name" value="CYP64-like"/>
    <property type="match status" value="1"/>
</dbReference>
<dbReference type="GO" id="GO:0020037">
    <property type="term" value="F:heme binding"/>
    <property type="evidence" value="ECO:0007669"/>
    <property type="project" value="InterPro"/>
</dbReference>
<feature type="binding site" description="axial binding residue" evidence="5">
    <location>
        <position position="443"/>
    </location>
    <ligand>
        <name>heme</name>
        <dbReference type="ChEBI" id="CHEBI:30413"/>
    </ligand>
    <ligandPart>
        <name>Fe</name>
        <dbReference type="ChEBI" id="CHEBI:18248"/>
    </ligandPart>
</feature>
<evidence type="ECO:0000313" key="8">
    <source>
        <dbReference type="Proteomes" id="UP000030678"/>
    </source>
</evidence>
<organism evidence="7 8">
    <name type="scientific">Cladophialophora carrionii CBS 160.54</name>
    <dbReference type="NCBI Taxonomy" id="1279043"/>
    <lineage>
        <taxon>Eukaryota</taxon>
        <taxon>Fungi</taxon>
        <taxon>Dikarya</taxon>
        <taxon>Ascomycota</taxon>
        <taxon>Pezizomycotina</taxon>
        <taxon>Eurotiomycetes</taxon>
        <taxon>Chaetothyriomycetidae</taxon>
        <taxon>Chaetothyriales</taxon>
        <taxon>Herpotrichiellaceae</taxon>
        <taxon>Cladophialophora</taxon>
    </lineage>
</organism>
<keyword evidence="2 5" id="KW-0479">Metal-binding</keyword>
<name>V9D7M1_9EURO</name>
<evidence type="ECO:0000256" key="3">
    <source>
        <dbReference type="ARBA" id="ARBA00023002"/>
    </source>
</evidence>
<keyword evidence="6" id="KW-1133">Transmembrane helix</keyword>
<evidence type="ECO:0000313" key="7">
    <source>
        <dbReference type="EMBL" id="ETI22661.1"/>
    </source>
</evidence>
<dbReference type="GO" id="GO:0016705">
    <property type="term" value="F:oxidoreductase activity, acting on paired donors, with incorporation or reduction of molecular oxygen"/>
    <property type="evidence" value="ECO:0007669"/>
    <property type="project" value="InterPro"/>
</dbReference>
<dbReference type="SUPFAM" id="SSF48264">
    <property type="entry name" value="Cytochrome P450"/>
    <property type="match status" value="1"/>
</dbReference>
<dbReference type="AlphaFoldDB" id="V9D7M1"/>
<evidence type="ECO:0000256" key="1">
    <source>
        <dbReference type="ARBA" id="ARBA00010617"/>
    </source>
</evidence>
<dbReference type="PRINTS" id="PR00463">
    <property type="entry name" value="EP450I"/>
</dbReference>
<dbReference type="GeneID" id="19985230"/>
<evidence type="ECO:0000256" key="4">
    <source>
        <dbReference type="ARBA" id="ARBA00023004"/>
    </source>
</evidence>
<keyword evidence="6" id="KW-0812">Transmembrane</keyword>
<dbReference type="GO" id="GO:0005506">
    <property type="term" value="F:iron ion binding"/>
    <property type="evidence" value="ECO:0007669"/>
    <property type="project" value="InterPro"/>
</dbReference>
<keyword evidence="3" id="KW-0560">Oxidoreductase</keyword>
<keyword evidence="6" id="KW-0472">Membrane</keyword>
<feature type="transmembrane region" description="Helical" evidence="6">
    <location>
        <begin position="12"/>
        <end position="31"/>
    </location>
</feature>
<protein>
    <recommendedName>
        <fullName evidence="9">Cytochrome P450</fullName>
    </recommendedName>
</protein>
<reference evidence="7 8" key="1">
    <citation type="submission" date="2013-03" db="EMBL/GenBank/DDBJ databases">
        <title>The Genome Sequence of Cladophialophora carrionii CBS 160.54.</title>
        <authorList>
            <consortium name="The Broad Institute Genomics Platform"/>
            <person name="Cuomo C."/>
            <person name="de Hoog S."/>
            <person name="Gorbushina A."/>
            <person name="Walker B."/>
            <person name="Young S.K."/>
            <person name="Zeng Q."/>
            <person name="Gargeya S."/>
            <person name="Fitzgerald M."/>
            <person name="Haas B."/>
            <person name="Abouelleil A."/>
            <person name="Allen A.W."/>
            <person name="Alvarado L."/>
            <person name="Arachchi H.M."/>
            <person name="Berlin A.M."/>
            <person name="Chapman S.B."/>
            <person name="Gainer-Dewar J."/>
            <person name="Goldberg J."/>
            <person name="Griggs A."/>
            <person name="Gujja S."/>
            <person name="Hansen M."/>
            <person name="Howarth C."/>
            <person name="Imamovic A."/>
            <person name="Ireland A."/>
            <person name="Larimer J."/>
            <person name="McCowan C."/>
            <person name="Murphy C."/>
            <person name="Pearson M."/>
            <person name="Poon T.W."/>
            <person name="Priest M."/>
            <person name="Roberts A."/>
            <person name="Saif S."/>
            <person name="Shea T."/>
            <person name="Sisk P."/>
            <person name="Sykes S."/>
            <person name="Wortman J."/>
            <person name="Nusbaum C."/>
            <person name="Birren B."/>
        </authorList>
    </citation>
    <scope>NUCLEOTIDE SEQUENCE [LARGE SCALE GENOMIC DNA]</scope>
    <source>
        <strain evidence="7 8">CBS 160.54</strain>
    </source>
</reference>
<keyword evidence="5" id="KW-0349">Heme</keyword>
<evidence type="ECO:0000256" key="2">
    <source>
        <dbReference type="ARBA" id="ARBA00022723"/>
    </source>
</evidence>
<dbReference type="OrthoDB" id="1103324at2759"/>
<dbReference type="InterPro" id="IPR001128">
    <property type="entry name" value="Cyt_P450"/>
</dbReference>
<evidence type="ECO:0000256" key="5">
    <source>
        <dbReference type="PIRSR" id="PIRSR602401-1"/>
    </source>
</evidence>
<dbReference type="Pfam" id="PF00067">
    <property type="entry name" value="p450"/>
    <property type="match status" value="1"/>
</dbReference>
<dbReference type="Gene3D" id="1.10.630.10">
    <property type="entry name" value="Cytochrome P450"/>
    <property type="match status" value="1"/>
</dbReference>
<dbReference type="VEuPathDB" id="FungiDB:G647_06737"/>
<dbReference type="GO" id="GO:0004497">
    <property type="term" value="F:monooxygenase activity"/>
    <property type="evidence" value="ECO:0007669"/>
    <property type="project" value="InterPro"/>
</dbReference>
<keyword evidence="4 5" id="KW-0408">Iron</keyword>
<dbReference type="PANTHER" id="PTHR46300:SF12">
    <property type="entry name" value="P450, PUTATIVE (EUROFUNG)-RELATED"/>
    <property type="match status" value="1"/>
</dbReference>
<accession>V9D7M1</accession>
<dbReference type="HOGENOM" id="CLU_001570_2_1_1"/>
<dbReference type="Proteomes" id="UP000030678">
    <property type="component" value="Unassembled WGS sequence"/>
</dbReference>
<dbReference type="PANTHER" id="PTHR46300">
    <property type="entry name" value="P450, PUTATIVE (EUROFUNG)-RELATED-RELATED"/>
    <property type="match status" value="1"/>
</dbReference>
<dbReference type="EMBL" id="KB822706">
    <property type="protein sequence ID" value="ETI22661.1"/>
    <property type="molecule type" value="Genomic_DNA"/>
</dbReference>
<evidence type="ECO:0008006" key="9">
    <source>
        <dbReference type="Google" id="ProtNLM"/>
    </source>
</evidence>
<dbReference type="InterPro" id="IPR050364">
    <property type="entry name" value="Cytochrome_P450_fung"/>
</dbReference>